<protein>
    <recommendedName>
        <fullName evidence="3">Methionine gamma-lyase family protein</fullName>
    </recommendedName>
</protein>
<dbReference type="InterPro" id="IPR015421">
    <property type="entry name" value="PyrdxlP-dep_Trfase_major"/>
</dbReference>
<dbReference type="InterPro" id="IPR009651">
    <property type="entry name" value="Met_g_lyase_put"/>
</dbReference>
<accession>A0A8J3DVX4</accession>
<reference evidence="1" key="1">
    <citation type="journal article" date="2014" name="Int. J. Syst. Evol. Microbiol.">
        <title>Complete genome sequence of Corynebacterium casei LMG S-19264T (=DSM 44701T), isolated from a smear-ripened cheese.</title>
        <authorList>
            <consortium name="US DOE Joint Genome Institute (JGI-PGF)"/>
            <person name="Walter F."/>
            <person name="Albersmeier A."/>
            <person name="Kalinowski J."/>
            <person name="Ruckert C."/>
        </authorList>
    </citation>
    <scope>NUCLEOTIDE SEQUENCE</scope>
    <source>
        <strain evidence="1">CGMCC 1.15371</strain>
    </source>
</reference>
<dbReference type="Pfam" id="PF06838">
    <property type="entry name" value="Met_gamma_lyase"/>
    <property type="match status" value="1"/>
</dbReference>
<organism evidence="1 2">
    <name type="scientific">Pullulanibacillus camelliae</name>
    <dbReference type="NCBI Taxonomy" id="1707096"/>
    <lineage>
        <taxon>Bacteria</taxon>
        <taxon>Bacillati</taxon>
        <taxon>Bacillota</taxon>
        <taxon>Bacilli</taxon>
        <taxon>Bacillales</taxon>
        <taxon>Sporolactobacillaceae</taxon>
        <taxon>Pullulanibacillus</taxon>
    </lineage>
</organism>
<dbReference type="PANTHER" id="PTHR46658:SF1">
    <property type="entry name" value="CYS OR MET METABOLISM PYRIDOXAL-PHOSPHATE-DEPENDENT ENZYME"/>
    <property type="match status" value="1"/>
</dbReference>
<dbReference type="PANTHER" id="PTHR46658">
    <property type="entry name" value="CYS OR MET METABOLISM PYRIDOXAL-PHOSPHATE-DEPENDENT ENZYME"/>
    <property type="match status" value="1"/>
</dbReference>
<comment type="caution">
    <text evidence="1">The sequence shown here is derived from an EMBL/GenBank/DDBJ whole genome shotgun (WGS) entry which is preliminary data.</text>
</comment>
<dbReference type="Gene3D" id="3.90.1150.60">
    <property type="entry name" value="Methioning gamme-lyase, C-terminal domain"/>
    <property type="match status" value="1"/>
</dbReference>
<gene>
    <name evidence="1" type="primary">ynbB</name>
    <name evidence="1" type="ORF">GCM10011391_25740</name>
</gene>
<evidence type="ECO:0000313" key="2">
    <source>
        <dbReference type="Proteomes" id="UP000628775"/>
    </source>
</evidence>
<evidence type="ECO:0000313" key="1">
    <source>
        <dbReference type="EMBL" id="GGE45743.1"/>
    </source>
</evidence>
<keyword evidence="2" id="KW-1185">Reference proteome</keyword>
<dbReference type="EMBL" id="BMIR01000012">
    <property type="protein sequence ID" value="GGE45743.1"/>
    <property type="molecule type" value="Genomic_DNA"/>
</dbReference>
<dbReference type="Proteomes" id="UP000628775">
    <property type="component" value="Unassembled WGS sequence"/>
</dbReference>
<dbReference type="AlphaFoldDB" id="A0A8J3DVX4"/>
<evidence type="ECO:0008006" key="3">
    <source>
        <dbReference type="Google" id="ProtNLM"/>
    </source>
</evidence>
<dbReference type="SUPFAM" id="SSF53383">
    <property type="entry name" value="PLP-dependent transferases"/>
    <property type="match status" value="1"/>
</dbReference>
<dbReference type="InterPro" id="IPR015424">
    <property type="entry name" value="PyrdxlP-dep_Trfase"/>
</dbReference>
<dbReference type="Gene3D" id="3.40.640.10">
    <property type="entry name" value="Type I PLP-dependent aspartate aminotransferase-like (Major domain)"/>
    <property type="match status" value="1"/>
</dbReference>
<dbReference type="RefSeq" id="WP_188694653.1">
    <property type="nucleotide sequence ID" value="NZ_BMIR01000012.1"/>
</dbReference>
<proteinExistence type="predicted"/>
<sequence length="425" mass="46148">MFDTFHHSEQLMALEKQAMEKLSSQLQVIDQRAEQNQWRVLNSFRHQQISDAHLQGTTGYGYDDFGREALEAVYAEVFGAEAGLVRPQLISGTHAITVALFGVLRPGDELLYITGKPYDTLESVIGLRAGGHGSLKDFNIDCGIVALDKGTINVEEVCRRITPKVKMVAIQRSRGYGDRPSLSIRSIQSAITRIKAQHPDIIVFVDNCYGEFVETLEPCHVGADLMAGSLIKNPGAGLARVGGYIVGNQDLVAHCAERLTAPGLGKEVGPTLGMLPEMYQGLFLAPHVTAEALKGALFTAASMEAVGMMAQPLWHEERTDLVQSVTFHDPERMVAFCQAIQQCSPINAHVKPVPSPMPGYDDPVIMAAGTFVQGASIELSADGPLREPYTVFVQGGLTFAHVKYAILFAIDTLMEKGMLPVGQAQ</sequence>
<reference evidence="1" key="2">
    <citation type="submission" date="2020-09" db="EMBL/GenBank/DDBJ databases">
        <authorList>
            <person name="Sun Q."/>
            <person name="Zhou Y."/>
        </authorList>
    </citation>
    <scope>NUCLEOTIDE SEQUENCE</scope>
    <source>
        <strain evidence="1">CGMCC 1.15371</strain>
    </source>
</reference>
<name>A0A8J3DVX4_9BACL</name>